<feature type="compositionally biased region" description="Basic and acidic residues" evidence="6">
    <location>
        <begin position="434"/>
        <end position="444"/>
    </location>
</feature>
<dbReference type="GO" id="GO:0005634">
    <property type="term" value="C:nucleus"/>
    <property type="evidence" value="ECO:0007669"/>
    <property type="project" value="UniProtKB-SubCell"/>
</dbReference>
<dbReference type="InterPro" id="IPR038765">
    <property type="entry name" value="Papain-like_cys_pep_sf"/>
</dbReference>
<keyword evidence="11" id="KW-1185">Reference proteome</keyword>
<keyword evidence="5" id="KW-0539">Nucleus</keyword>
<dbReference type="eggNOG" id="KOG4430">
    <property type="taxonomic scope" value="Eukaryota"/>
</dbReference>
<evidence type="ECO:0000313" key="10">
    <source>
        <dbReference type="EMBL" id="CBJ25503.1"/>
    </source>
</evidence>
<feature type="compositionally biased region" description="Low complexity" evidence="6">
    <location>
        <begin position="326"/>
        <end position="391"/>
    </location>
</feature>
<dbReference type="PROSITE" id="PS51319">
    <property type="entry name" value="TFIIS_N"/>
    <property type="match status" value="1"/>
</dbReference>
<feature type="compositionally biased region" description="Gly residues" evidence="6">
    <location>
        <begin position="1547"/>
        <end position="1558"/>
    </location>
</feature>
<feature type="compositionally biased region" description="Low complexity" evidence="6">
    <location>
        <begin position="494"/>
        <end position="510"/>
    </location>
</feature>
<sequence>MDYPPELSSPDLVGALVQHTDEDQVIGLRIDACLNHGDPASWSSFLRSSGLVERETLNHVASATTQGSASGKRRSILVVRVFTLCWTAAVELARYYSSLCCVSRSGACQFSAVADQLFRSRPVTESFRPDVYLRLLALHCVSHNQNAFQDFMLHAAPVTRRQRQRGGGGVDMEEYARRMTSSRCDGDHITLQALCDALKVNINVVKWTRDDGWYPRTVASATTNDAASASNPPAAVAEEPRRPSRSVFVADTLRPRAVASLDARARDLQLQGRTLWLSLHGEAHFRSLRVRDPVTEAEAAALGRAGDSTGSAGGGGDASGGGGGRSSSASPSSSSSSSLSSPPMAGRTSSSSSSSSSSSCSSSPPPSSSSQGRGGRSSPRLRSSSSRSRLPGGCGPGGGDGEASAASAAPAASPKGSATAGDSGSASGPAAPDEACREGRREEQQASSATDGAGSRDVVVAGGTADGSPGGRGPTVSPPEEAEALPDGGGVGDGSASNGDGSGGANPSSATRGSESPNRDAATVGGDNLVRRAASRDGVERVGPDETAAAVTAAGEGAVHSEGRAMPLKEGSLTGGAAGANNDSCSKGNNGQDDEGEAEDCSICMCPVTGDEDQASLDKCVHAFHFTCIVKWGETTNQCPMCKSRFYVITRLRDDHVKRFRGSRRRRPLDEGGLFAPNGHLGGLLIPEEPEPEGARAVCLHCQDGGAEEQLMLCDGPGCSNAAHTFCCGLEEVPAGDWFCPACQARREEEARRREADSRRDAILQRVWAVDSGSEAEEEEQEDDDGVEEEVGRGQQQQQPLESSGEEGVVTGAGAAGEGSGAAGGRRTRRAAAEAAAAAAITTAVTAGAGAEAIDEGGEVRVSSGDLEAIGLGDSSASSSSSNEEEEEEFHGSDAEGGDAGAGAGPTETRGRTAVGSGVEGSSRPRPHSSASPEARRRSSDGSEDGERLVSVLPGGGGVSGGAAAGGASSSSRRRGNRSNGGAVGRSGRSHDGSGSAAAAAAAPNFWPRVLASATSAMTPRHVFADEEYGQELASSEDEAGPPAGATGVVAQSWADAKLAQQLAQGKNKKDKSKAPSTSKQPPRTATTTRTRPQQRQQPVRGSVSNGQASVGSPVWNGGAASTAASTAALRSTPPPPPQQQQQQQRRPERRVFKRPRMMLTSLPPVLPPPPPPPLTMSSAKRYGGRTGGGGSVGDGGGVAARGGRRAGVGTTTTTPRLPAASDVRLGHSEVQALVQRLRRVALKERERRSRGWAVGGSSARTGVSEGGGGDPKVAVEVEQTMAELRRVAVHGDATTLDVLLSSQLPTVLRLWLEVAPDGGPFLPPPQRASLLKVLMVLPVQKSHLRESGIGKLVVAMAADPGETRDNRELIKQIVRRWSQLVFRTPRELPVSPFSPHNHASPIPRRPAAVDTARYAGAGAGAGAGGAGAGAGGAGAGAGWTTAVRSHRARSLGGEMLWASSSSSPPPAALPRHGTFQGTRGTPPPRGKKLGGGRNGGSSSSSATLRRGGGARAVVRTIPRRHDVSGGTGGGGVKRTIPRLPPQDGNGARGGAGAGGGAATSSLSSPARHAARHRNHHRESASSSRDSASASLVPPTSSSSSSSSSTATSSLPHHRQLHLGGNGGGARASRPRSSFSRPASDGDATPRPQQQRQPPYCSPSRHFPARAANAPGGGGGGGDGGRKRPREASLAATAAAAASHSRTQHSGRQEGGGAENGRGGGGVSREVGGGGGGGAVGVPSRRFDWPAARGPRSG</sequence>
<feature type="compositionally biased region" description="Low complexity" evidence="6">
    <location>
        <begin position="1688"/>
        <end position="1701"/>
    </location>
</feature>
<feature type="compositionally biased region" description="Low complexity" evidence="6">
    <location>
        <begin position="1627"/>
        <end position="1639"/>
    </location>
</feature>
<feature type="compositionally biased region" description="Gly residues" evidence="6">
    <location>
        <begin position="464"/>
        <end position="473"/>
    </location>
</feature>
<feature type="compositionally biased region" description="Low complexity" evidence="6">
    <location>
        <begin position="1120"/>
        <end position="1132"/>
    </location>
</feature>
<feature type="compositionally biased region" description="Acidic residues" evidence="6">
    <location>
        <begin position="774"/>
        <end position="789"/>
    </location>
</feature>
<feature type="compositionally biased region" description="Low complexity" evidence="6">
    <location>
        <begin position="1646"/>
        <end position="1655"/>
    </location>
</feature>
<dbReference type="InterPro" id="IPR017923">
    <property type="entry name" value="TFIIS_N"/>
</dbReference>
<evidence type="ECO:0000313" key="11">
    <source>
        <dbReference type="Proteomes" id="UP000002630"/>
    </source>
</evidence>
<evidence type="ECO:0000256" key="3">
    <source>
        <dbReference type="ARBA" id="ARBA00022833"/>
    </source>
</evidence>
<dbReference type="Pfam" id="PF08711">
    <property type="entry name" value="Med26"/>
    <property type="match status" value="1"/>
</dbReference>
<dbReference type="OMA" id="WPREDEV"/>
<evidence type="ECO:0000256" key="5">
    <source>
        <dbReference type="PROSITE-ProRule" id="PRU00649"/>
    </source>
</evidence>
<feature type="compositionally biased region" description="Low complexity" evidence="6">
    <location>
        <begin position="402"/>
        <end position="433"/>
    </location>
</feature>
<evidence type="ECO:0000259" key="8">
    <source>
        <dbReference type="PROSITE" id="PS50089"/>
    </source>
</evidence>
<dbReference type="Gene3D" id="1.20.930.10">
    <property type="entry name" value="Conserved domain common to transcription factors TFIIS, elongin A, CRSP70"/>
    <property type="match status" value="1"/>
</dbReference>
<evidence type="ECO:0000259" key="9">
    <source>
        <dbReference type="PROSITE" id="PS51319"/>
    </source>
</evidence>
<dbReference type="SUPFAM" id="SSF57903">
    <property type="entry name" value="FYVE/PHD zinc finger"/>
    <property type="match status" value="1"/>
</dbReference>
<dbReference type="EMBL" id="FN648486">
    <property type="protein sequence ID" value="CBJ25503.1"/>
    <property type="molecule type" value="Genomic_DNA"/>
</dbReference>
<dbReference type="PANTHER" id="PTHR47177:SF3">
    <property type="entry name" value="F18C1.6 PROTEIN"/>
    <property type="match status" value="1"/>
</dbReference>
<feature type="region of interest" description="Disordered" evidence="6">
    <location>
        <begin position="1028"/>
        <end position="1219"/>
    </location>
</feature>
<dbReference type="Pfam" id="PF13639">
    <property type="entry name" value="zf-RING_2"/>
    <property type="match status" value="1"/>
</dbReference>
<feature type="compositionally biased region" description="Low complexity" evidence="6">
    <location>
        <begin position="993"/>
        <end position="1003"/>
    </location>
</feature>
<feature type="compositionally biased region" description="Pro residues" evidence="6">
    <location>
        <begin position="1165"/>
        <end position="1175"/>
    </location>
</feature>
<dbReference type="Proteomes" id="UP000002630">
    <property type="component" value="Linkage Group LG02"/>
</dbReference>
<evidence type="ECO:0000259" key="7">
    <source>
        <dbReference type="PROSITE" id="PS50016"/>
    </source>
</evidence>
<feature type="compositionally biased region" description="Acidic residues" evidence="6">
    <location>
        <begin position="1028"/>
        <end position="1040"/>
    </location>
</feature>
<dbReference type="InterPro" id="IPR001841">
    <property type="entry name" value="Znf_RING"/>
</dbReference>
<feature type="compositionally biased region" description="Low complexity" evidence="6">
    <location>
        <begin position="1497"/>
        <end position="1506"/>
    </location>
</feature>
<dbReference type="InterPro" id="IPR013083">
    <property type="entry name" value="Znf_RING/FYVE/PHD"/>
</dbReference>
<feature type="compositionally biased region" description="Gly residues" evidence="6">
    <location>
        <begin position="311"/>
        <end position="325"/>
    </location>
</feature>
<dbReference type="InterPro" id="IPR019787">
    <property type="entry name" value="Znf_PHD-finger"/>
</dbReference>
<accession>D7FVY3</accession>
<name>D7FVY3_ECTSI</name>
<feature type="region of interest" description="Disordered" evidence="6">
    <location>
        <begin position="848"/>
        <end position="1005"/>
    </location>
</feature>
<evidence type="ECO:0000256" key="2">
    <source>
        <dbReference type="ARBA" id="ARBA00022771"/>
    </source>
</evidence>
<feature type="compositionally biased region" description="Low complexity" evidence="6">
    <location>
        <begin position="1559"/>
        <end position="1568"/>
    </location>
</feature>
<evidence type="ECO:0000256" key="4">
    <source>
        <dbReference type="PROSITE-ProRule" id="PRU00175"/>
    </source>
</evidence>
<proteinExistence type="predicted"/>
<feature type="compositionally biased region" description="Gly residues" evidence="6">
    <location>
        <begin position="1709"/>
        <end position="1736"/>
    </location>
</feature>
<feature type="compositionally biased region" description="Low complexity" evidence="6">
    <location>
        <begin position="1081"/>
        <end position="1099"/>
    </location>
</feature>
<organism evidence="10 11">
    <name type="scientific">Ectocarpus siliculosus</name>
    <name type="common">Brown alga</name>
    <name type="synonym">Conferva siliculosa</name>
    <dbReference type="NCBI Taxonomy" id="2880"/>
    <lineage>
        <taxon>Eukaryota</taxon>
        <taxon>Sar</taxon>
        <taxon>Stramenopiles</taxon>
        <taxon>Ochrophyta</taxon>
        <taxon>PX clade</taxon>
        <taxon>Phaeophyceae</taxon>
        <taxon>Ectocarpales</taxon>
        <taxon>Ectocarpaceae</taxon>
        <taxon>Ectocarpus</taxon>
    </lineage>
</organism>
<dbReference type="SUPFAM" id="SSF54001">
    <property type="entry name" value="Cysteine proteinases"/>
    <property type="match status" value="1"/>
</dbReference>
<feature type="compositionally biased region" description="Low complexity" evidence="6">
    <location>
        <begin position="793"/>
        <end position="813"/>
    </location>
</feature>
<dbReference type="SMART" id="SM00184">
    <property type="entry name" value="RING"/>
    <property type="match status" value="2"/>
</dbReference>
<feature type="compositionally biased region" description="Basic and acidic residues" evidence="6">
    <location>
        <begin position="934"/>
        <end position="948"/>
    </location>
</feature>
<dbReference type="PROSITE" id="PS50089">
    <property type="entry name" value="ZF_RING_2"/>
    <property type="match status" value="1"/>
</dbReference>
<dbReference type="PROSITE" id="PS50016">
    <property type="entry name" value="ZF_PHD_2"/>
    <property type="match status" value="1"/>
</dbReference>
<feature type="compositionally biased region" description="Low complexity" evidence="6">
    <location>
        <begin position="922"/>
        <end position="933"/>
    </location>
</feature>
<dbReference type="Gene3D" id="3.90.70.80">
    <property type="match status" value="1"/>
</dbReference>
<comment type="subcellular location">
    <subcellularLocation>
        <location evidence="5">Nucleus</location>
    </subcellularLocation>
</comment>
<protein>
    <submittedName>
        <fullName evidence="10">Uncharacterized protein</fullName>
    </submittedName>
</protein>
<dbReference type="SUPFAM" id="SSF57850">
    <property type="entry name" value="RING/U-box"/>
    <property type="match status" value="1"/>
</dbReference>
<dbReference type="PANTHER" id="PTHR47177">
    <property type="entry name" value="F18C1.6 PROTEIN"/>
    <property type="match status" value="1"/>
</dbReference>
<evidence type="ECO:0000256" key="1">
    <source>
        <dbReference type="ARBA" id="ARBA00022723"/>
    </source>
</evidence>
<feature type="region of interest" description="Disordered" evidence="6">
    <location>
        <begin position="769"/>
        <end position="828"/>
    </location>
</feature>
<feature type="compositionally biased region" description="Gly residues" evidence="6">
    <location>
        <begin position="954"/>
        <end position="965"/>
    </location>
</feature>
<dbReference type="Gene3D" id="3.30.40.10">
    <property type="entry name" value="Zinc/RING finger domain, C3HC4 (zinc finger)"/>
    <property type="match status" value="2"/>
</dbReference>
<dbReference type="InParanoid" id="D7FVY3"/>
<dbReference type="GO" id="GO:0008270">
    <property type="term" value="F:zinc ion binding"/>
    <property type="evidence" value="ECO:0007669"/>
    <property type="project" value="UniProtKB-KW"/>
</dbReference>
<reference evidence="10 11" key="1">
    <citation type="journal article" date="2010" name="Nature">
        <title>The Ectocarpus genome and the independent evolution of multicellularity in brown algae.</title>
        <authorList>
            <person name="Cock J.M."/>
            <person name="Sterck L."/>
            <person name="Rouze P."/>
            <person name="Scornet D."/>
            <person name="Allen A.E."/>
            <person name="Amoutzias G."/>
            <person name="Anthouard V."/>
            <person name="Artiguenave F."/>
            <person name="Aury J.M."/>
            <person name="Badger J.H."/>
            <person name="Beszteri B."/>
            <person name="Billiau K."/>
            <person name="Bonnet E."/>
            <person name="Bothwell J.H."/>
            <person name="Bowler C."/>
            <person name="Boyen C."/>
            <person name="Brownlee C."/>
            <person name="Carrano C.J."/>
            <person name="Charrier B."/>
            <person name="Cho G.Y."/>
            <person name="Coelho S.M."/>
            <person name="Collen J."/>
            <person name="Corre E."/>
            <person name="Da Silva C."/>
            <person name="Delage L."/>
            <person name="Delaroque N."/>
            <person name="Dittami S.M."/>
            <person name="Doulbeau S."/>
            <person name="Elias M."/>
            <person name="Farnham G."/>
            <person name="Gachon C.M."/>
            <person name="Gschloessl B."/>
            <person name="Heesch S."/>
            <person name="Jabbari K."/>
            <person name="Jubin C."/>
            <person name="Kawai H."/>
            <person name="Kimura K."/>
            <person name="Kloareg B."/>
            <person name="Kupper F.C."/>
            <person name="Lang D."/>
            <person name="Le Bail A."/>
            <person name="Leblanc C."/>
            <person name="Lerouge P."/>
            <person name="Lohr M."/>
            <person name="Lopez P.J."/>
            <person name="Martens C."/>
            <person name="Maumus F."/>
            <person name="Michel G."/>
            <person name="Miranda-Saavedra D."/>
            <person name="Morales J."/>
            <person name="Moreau H."/>
            <person name="Motomura T."/>
            <person name="Nagasato C."/>
            <person name="Napoli C.A."/>
            <person name="Nelson D.R."/>
            <person name="Nyvall-Collen P."/>
            <person name="Peters A.F."/>
            <person name="Pommier C."/>
            <person name="Potin P."/>
            <person name="Poulain J."/>
            <person name="Quesneville H."/>
            <person name="Read B."/>
            <person name="Rensing S.A."/>
            <person name="Ritter A."/>
            <person name="Rousvoal S."/>
            <person name="Samanta M."/>
            <person name="Samson G."/>
            <person name="Schroeder D.C."/>
            <person name="Segurens B."/>
            <person name="Strittmatter M."/>
            <person name="Tonon T."/>
            <person name="Tregear J.W."/>
            <person name="Valentin K."/>
            <person name="von Dassow P."/>
            <person name="Yamagishi T."/>
            <person name="Van de Peer Y."/>
            <person name="Wincker P."/>
        </authorList>
    </citation>
    <scope>NUCLEOTIDE SEQUENCE [LARGE SCALE GENOMIC DNA]</scope>
    <source>
        <strain evidence="11">Ec32 / CCAP1310/4</strain>
    </source>
</reference>
<dbReference type="EMBL" id="FN649727">
    <property type="protein sequence ID" value="CBJ25503.1"/>
    <property type="molecule type" value="Genomic_DNA"/>
</dbReference>
<evidence type="ECO:0000256" key="6">
    <source>
        <dbReference type="SAM" id="MobiDB-lite"/>
    </source>
</evidence>
<feature type="compositionally biased region" description="Gly residues" evidence="6">
    <location>
        <begin position="392"/>
        <end position="401"/>
    </location>
</feature>
<feature type="region of interest" description="Disordered" evidence="6">
    <location>
        <begin position="1457"/>
        <end position="1754"/>
    </location>
</feature>
<feature type="domain" description="RING-type" evidence="8">
    <location>
        <begin position="601"/>
        <end position="643"/>
    </location>
</feature>
<dbReference type="InterPro" id="IPR001965">
    <property type="entry name" value="Znf_PHD"/>
</dbReference>
<dbReference type="OrthoDB" id="1630758at2759"/>
<dbReference type="InterPro" id="IPR035441">
    <property type="entry name" value="TFIIS/LEDGF_dom_sf"/>
</dbReference>
<feature type="domain" description="PHD-type" evidence="7">
    <location>
        <begin position="696"/>
        <end position="746"/>
    </location>
</feature>
<feature type="compositionally biased region" description="Gly residues" evidence="6">
    <location>
        <begin position="814"/>
        <end position="824"/>
    </location>
</feature>
<keyword evidence="3" id="KW-0862">Zinc</keyword>
<feature type="region of interest" description="Disordered" evidence="6">
    <location>
        <begin position="302"/>
        <end position="592"/>
    </location>
</feature>
<feature type="compositionally biased region" description="Low complexity" evidence="6">
    <location>
        <begin position="1041"/>
        <end position="1051"/>
    </location>
</feature>
<feature type="domain" description="TFIIS N-terminal" evidence="9">
    <location>
        <begin position="1307"/>
        <end position="1385"/>
    </location>
</feature>
<keyword evidence="1" id="KW-0479">Metal-binding</keyword>
<feature type="compositionally biased region" description="Low complexity" evidence="6">
    <location>
        <begin position="1581"/>
        <end position="1611"/>
    </location>
</feature>
<gene>
    <name evidence="10" type="ORF">Esi_0003_0109</name>
</gene>
<feature type="compositionally biased region" description="Low complexity" evidence="6">
    <location>
        <begin position="546"/>
        <end position="558"/>
    </location>
</feature>
<keyword evidence="2 4" id="KW-0863">Zinc-finger</keyword>
<dbReference type="STRING" id="2880.D7FVY3"/>
<dbReference type="InterPro" id="IPR011011">
    <property type="entry name" value="Znf_FYVE_PHD"/>
</dbReference>
<feature type="compositionally biased region" description="Gly residues" evidence="6">
    <location>
        <begin position="1185"/>
        <end position="1201"/>
    </location>
</feature>
<feature type="compositionally biased region" description="Low complexity" evidence="6">
    <location>
        <begin position="222"/>
        <end position="237"/>
    </location>
</feature>
<feature type="region of interest" description="Disordered" evidence="6">
    <location>
        <begin position="222"/>
        <end position="244"/>
    </location>
</feature>
<feature type="compositionally biased region" description="Basic and acidic residues" evidence="6">
    <location>
        <begin position="534"/>
        <end position="544"/>
    </location>
</feature>
<dbReference type="SMART" id="SM00249">
    <property type="entry name" value="PHD"/>
    <property type="match status" value="1"/>
</dbReference>
<feature type="compositionally biased region" description="Polar residues" evidence="6">
    <location>
        <begin position="581"/>
        <end position="591"/>
    </location>
</feature>